<dbReference type="InterPro" id="IPR012171">
    <property type="entry name" value="Fatty_acid_desaturase"/>
</dbReference>
<comment type="subcellular location">
    <subcellularLocation>
        <location evidence="1">Membrane</location>
        <topology evidence="1">Multi-pass membrane protein</topology>
    </subcellularLocation>
</comment>
<dbReference type="EMBL" id="BDHI01000021">
    <property type="protein sequence ID" value="GCB25562.1"/>
    <property type="molecule type" value="Genomic_DNA"/>
</dbReference>
<feature type="transmembrane region" description="Helical" evidence="21">
    <location>
        <begin position="1172"/>
        <end position="1194"/>
    </location>
</feature>
<keyword evidence="19" id="KW-0539">Nucleus</keyword>
<keyword evidence="11 21" id="KW-1133">Transmembrane helix</keyword>
<evidence type="ECO:0000313" key="25">
    <source>
        <dbReference type="Proteomes" id="UP000286921"/>
    </source>
</evidence>
<dbReference type="SUPFAM" id="SSF57701">
    <property type="entry name" value="Zn2/Cys6 DNA-binding domain"/>
    <property type="match status" value="1"/>
</dbReference>
<dbReference type="STRING" id="105351.A0A401L227"/>
<dbReference type="InterPro" id="IPR001199">
    <property type="entry name" value="Cyt_B5-like_heme/steroid-bd"/>
</dbReference>
<keyword evidence="14" id="KW-0805">Transcription regulation</keyword>
<keyword evidence="12" id="KW-0560">Oxidoreductase</keyword>
<sequence>MSSQHPVKAACLSCRSSKIRCDGQHPCQPCSQRDRNCVYRQSRRGGRRQRGQNAREVPGTAMSGTAIPPLSLSGPSVSSGDVQPVANPGIGDRSDVQSINPTLQSITALLSFSGGLQDQESLSDTGLAAQDLQGSAKIGRPMLRTYTSEEDIINAYYIYIHGHLPLLPAPPVADIRDRPTLFQPQPEVACAVSKDNLPYWPISSLTLALSAILTLIPPPEDQNPMEECNVWLRRSYAHFFAQAAFTSAEKEIEQHTKTGPRPTYLADQVCLHQDVSRLLHPILALVALSMYEFCQRGSVSRMRNRANQALTTAMDFSLHALGSSASEAQRRAWWAAVFVVHHSSVLHFSTPIVTASDPRINTPFPNVGLQTDEAEATLWSILLGAEETMLSVAKVLDPKQSNSTPPLNLRSQICHLDSHLLSLSAKCHAYIAPRNVDTVEAHAGQCMGMIAYIVIQSAFKEIPIFFYKYCDLSAIAENEAFPIGALPEIPADFESLFPFTEQESLVICLKSALTVTRILRNLARPNPFAPVDSWHDTSAPKVEIQTIYNGAATMSFAEMAWRNTEWLDQLGNDTKVAKPRFGMSTEVPTEDSDLEGDKNQGIETIVMENELIEKGFQVEDVAWRYSVTWLGHADTARVRMTSAIWPRCADYCIYIGRTTQRSTGTETNVAVLETRLQKFVSSLGMALPGASSNNSTLDNLPLHEVASQLNIEPIVALEAALALATTRFVHRPSLNSDLNYIYSLPFEQWASDDWGTLPLLYTLLAIGCISENRTPRQVTANGYYDRLMQGYTYFDYANRSLNIINCPSLSSEYIAASETSREAYWIREILKDLRLFNESPAPSISIYMDNKGAIDLTTSDMQTKRSKHIDIRYHYTRDMVDQGIIQIKQIPTAETVADGFVGSLYGFTKSKPFDPGLCDALMKDEWSLMHQGLLVEGMIADGHTIIILHQKVLKLDAWVKYHPGGHKPIQHMVGRDATDEVAIFHSKETRDQMSRFQIGRIDERWENFVPPIQGGQFRHYVGLDAKEEQAEATARHASPCDRETKRQGYENQIFQATAGSGSQDGMAFLDDLSKEEILLTIDKYPALDKDIQQEITEKYRHLHRKIEDEGLYHCSYPAYAWELARCSLLFGLMLFFLHAGRYCISAIWLGWFWSQLVFAAHDAGHMAITHSFTTDTIIGMIIAAPIGGLSLGWWKRTHNVHHIVTNAPEHDPDNQHLPFFAVNHRFLGGLFSTYHERFMSYDAVGQFLVPYQAFLYYPVLMFGRFNLYVQSWVFLIQGQGPRKGVAWWHRWFEIVGILIFWYWFGYLVVYKSIPTCWDRFAFVMVSHMVTMPLHVQFTLSHFAMSTADLGPIESFPQKMLRTTMDIDCPEWLDFFHGGLQFQAIHHLFPRIPRHNLRRAQKLVLHFCKEADIPYALYGFVRGNTKVVGSLAEVGRQAAILANCQRTITQRDHLVYGH</sequence>
<dbReference type="PROSITE" id="PS50048">
    <property type="entry name" value="ZN2_CY6_FUNGAL_2"/>
    <property type="match status" value="1"/>
</dbReference>
<keyword evidence="15" id="KW-0443">Lipid metabolism</keyword>
<evidence type="ECO:0000256" key="15">
    <source>
        <dbReference type="ARBA" id="ARBA00023098"/>
    </source>
</evidence>
<feature type="transmembrane region" description="Helical" evidence="21">
    <location>
        <begin position="1254"/>
        <end position="1275"/>
    </location>
</feature>
<evidence type="ECO:0000256" key="1">
    <source>
        <dbReference type="ARBA" id="ARBA00004141"/>
    </source>
</evidence>
<dbReference type="Pfam" id="PF00487">
    <property type="entry name" value="FA_desaturase"/>
    <property type="match status" value="1"/>
</dbReference>
<dbReference type="EC" id="1.14.19.18" evidence="5"/>
<gene>
    <name evidence="24" type="ORF">AAWM_08447</name>
</gene>
<evidence type="ECO:0000256" key="19">
    <source>
        <dbReference type="ARBA" id="ARBA00023242"/>
    </source>
</evidence>
<dbReference type="GO" id="GO:0003677">
    <property type="term" value="F:DNA binding"/>
    <property type="evidence" value="ECO:0007669"/>
    <property type="project" value="UniProtKB-KW"/>
</dbReference>
<feature type="compositionally biased region" description="Low complexity" evidence="20">
    <location>
        <begin position="68"/>
        <end position="80"/>
    </location>
</feature>
<keyword evidence="18" id="KW-0804">Transcription</keyword>
<dbReference type="PANTHER" id="PTHR19353:SF30">
    <property type="entry name" value="DELTA 8-(E)-SPHINGOLIPID DESATURASE"/>
    <property type="match status" value="1"/>
</dbReference>
<feature type="transmembrane region" description="Helical" evidence="21">
    <location>
        <begin position="1287"/>
        <end position="1308"/>
    </location>
</feature>
<keyword evidence="8 21" id="KW-0812">Transmembrane</keyword>
<keyword evidence="17 21" id="KW-0472">Membrane</keyword>
<evidence type="ECO:0000256" key="2">
    <source>
        <dbReference type="ARBA" id="ARBA00004760"/>
    </source>
</evidence>
<dbReference type="SMART" id="SM00066">
    <property type="entry name" value="GAL4"/>
    <property type="match status" value="1"/>
</dbReference>
<evidence type="ECO:0000256" key="3">
    <source>
        <dbReference type="ARBA" id="ARBA00004991"/>
    </source>
</evidence>
<organism evidence="24 25">
    <name type="scientific">Aspergillus awamori</name>
    <name type="common">Black koji mold</name>
    <dbReference type="NCBI Taxonomy" id="105351"/>
    <lineage>
        <taxon>Eukaryota</taxon>
        <taxon>Fungi</taxon>
        <taxon>Dikarya</taxon>
        <taxon>Ascomycota</taxon>
        <taxon>Pezizomycotina</taxon>
        <taxon>Eurotiomycetes</taxon>
        <taxon>Eurotiomycetidae</taxon>
        <taxon>Eurotiales</taxon>
        <taxon>Aspergillaceae</taxon>
        <taxon>Aspergillus</taxon>
    </lineage>
</organism>
<feature type="domain" description="Cytochrome b5 heme-binding" evidence="23">
    <location>
        <begin position="946"/>
        <end position="1002"/>
    </location>
</feature>
<dbReference type="CDD" id="cd00067">
    <property type="entry name" value="GAL4"/>
    <property type="match status" value="1"/>
</dbReference>
<evidence type="ECO:0000256" key="20">
    <source>
        <dbReference type="SAM" id="MobiDB-lite"/>
    </source>
</evidence>
<protein>
    <recommendedName>
        <fullName evidence="6">Delta 8-(E)-sphingolipid desaturase</fullName>
        <ecNumber evidence="5">1.14.19.18</ecNumber>
    </recommendedName>
</protein>
<comment type="pathway">
    <text evidence="2">Lipid metabolism; sphingolipid metabolism.</text>
</comment>
<dbReference type="Gene3D" id="4.10.240.10">
    <property type="entry name" value="Zn(2)-C6 fungal-type DNA-binding domain"/>
    <property type="match status" value="1"/>
</dbReference>
<dbReference type="Pfam" id="PF00173">
    <property type="entry name" value="Cyt-b5"/>
    <property type="match status" value="1"/>
</dbReference>
<dbReference type="SMART" id="SM01117">
    <property type="entry name" value="Cyt-b5"/>
    <property type="match status" value="1"/>
</dbReference>
<evidence type="ECO:0000256" key="9">
    <source>
        <dbReference type="ARBA" id="ARBA00022723"/>
    </source>
</evidence>
<keyword evidence="25" id="KW-1185">Reference proteome</keyword>
<evidence type="ECO:0000256" key="18">
    <source>
        <dbReference type="ARBA" id="ARBA00023163"/>
    </source>
</evidence>
<dbReference type="PROSITE" id="PS50255">
    <property type="entry name" value="CYTOCHROME_B5_2"/>
    <property type="match status" value="1"/>
</dbReference>
<evidence type="ECO:0000259" key="23">
    <source>
        <dbReference type="PROSITE" id="PS50255"/>
    </source>
</evidence>
<evidence type="ECO:0000256" key="14">
    <source>
        <dbReference type="ARBA" id="ARBA00023015"/>
    </source>
</evidence>
<dbReference type="InterPro" id="IPR005804">
    <property type="entry name" value="FA_desaturase_dom"/>
</dbReference>
<dbReference type="UniPathway" id="UPA00222"/>
<dbReference type="GO" id="GO:0000981">
    <property type="term" value="F:DNA-binding transcription factor activity, RNA polymerase II-specific"/>
    <property type="evidence" value="ECO:0007669"/>
    <property type="project" value="InterPro"/>
</dbReference>
<evidence type="ECO:0000313" key="24">
    <source>
        <dbReference type="EMBL" id="GCB25562.1"/>
    </source>
</evidence>
<dbReference type="PANTHER" id="PTHR19353">
    <property type="entry name" value="FATTY ACID DESATURASE 2"/>
    <property type="match status" value="1"/>
</dbReference>
<feature type="region of interest" description="Disordered" evidence="20">
    <location>
        <begin position="41"/>
        <end position="97"/>
    </location>
</feature>
<dbReference type="GO" id="GO:0006665">
    <property type="term" value="P:sphingolipid metabolic process"/>
    <property type="evidence" value="ECO:0007669"/>
    <property type="project" value="UniProtKB-UniPathway"/>
</dbReference>
<evidence type="ECO:0000256" key="7">
    <source>
        <dbReference type="ARBA" id="ARBA00022617"/>
    </source>
</evidence>
<evidence type="ECO:0000256" key="16">
    <source>
        <dbReference type="ARBA" id="ARBA00023125"/>
    </source>
</evidence>
<evidence type="ECO:0000256" key="21">
    <source>
        <dbReference type="SAM" id="Phobius"/>
    </source>
</evidence>
<evidence type="ECO:0000256" key="13">
    <source>
        <dbReference type="ARBA" id="ARBA00023004"/>
    </source>
</evidence>
<reference evidence="24 25" key="1">
    <citation type="submission" date="2016-09" db="EMBL/GenBank/DDBJ databases">
        <title>Aspergillus awamori IFM 58123T.</title>
        <authorList>
            <person name="Kusuya Y."/>
            <person name="Shimizu M."/>
            <person name="Takahashi H."/>
            <person name="Yaguchi T."/>
        </authorList>
    </citation>
    <scope>NUCLEOTIDE SEQUENCE [LARGE SCALE GENOMIC DNA]</scope>
    <source>
        <strain evidence="24 25">IFM 58123</strain>
    </source>
</reference>
<evidence type="ECO:0000256" key="8">
    <source>
        <dbReference type="ARBA" id="ARBA00022692"/>
    </source>
</evidence>
<dbReference type="InterPro" id="IPR036400">
    <property type="entry name" value="Cyt_B5-like_heme/steroid_sf"/>
</dbReference>
<evidence type="ECO:0000259" key="22">
    <source>
        <dbReference type="PROSITE" id="PS50048"/>
    </source>
</evidence>
<dbReference type="Gene3D" id="3.10.120.10">
    <property type="entry name" value="Cytochrome b5-like heme/steroid binding domain"/>
    <property type="match status" value="1"/>
</dbReference>
<keyword evidence="16" id="KW-0238">DNA-binding</keyword>
<dbReference type="InterPro" id="IPR001138">
    <property type="entry name" value="Zn2Cys6_DnaBD"/>
</dbReference>
<dbReference type="CDD" id="cd03506">
    <property type="entry name" value="Delta6-FADS-like"/>
    <property type="match status" value="1"/>
</dbReference>
<dbReference type="CDD" id="cd12148">
    <property type="entry name" value="fungal_TF_MHR"/>
    <property type="match status" value="1"/>
</dbReference>
<evidence type="ECO:0000256" key="5">
    <source>
        <dbReference type="ARBA" id="ARBA00012019"/>
    </source>
</evidence>
<dbReference type="CDD" id="cd09272">
    <property type="entry name" value="RNase_HI_RT_Ty1"/>
    <property type="match status" value="1"/>
</dbReference>
<feature type="compositionally biased region" description="Basic residues" evidence="20">
    <location>
        <begin position="41"/>
        <end position="50"/>
    </location>
</feature>
<feature type="domain" description="Zn(2)-C6 fungal-type" evidence="22">
    <location>
        <begin position="10"/>
        <end position="39"/>
    </location>
</feature>
<evidence type="ECO:0000256" key="4">
    <source>
        <dbReference type="ARBA" id="ARBA00009295"/>
    </source>
</evidence>
<keyword evidence="9" id="KW-0479">Metal-binding</keyword>
<comment type="pathway">
    <text evidence="3">Sphingolipid metabolism.</text>
</comment>
<dbReference type="GO" id="GO:0016717">
    <property type="term" value="F:oxidoreductase activity, acting on paired donors, with oxidation of a pair of donors resulting in the reduction of molecular oxygen to two molecules of water"/>
    <property type="evidence" value="ECO:0007669"/>
    <property type="project" value="TreeGrafter"/>
</dbReference>
<proteinExistence type="inferred from homology"/>
<keyword evidence="7" id="KW-0349">Heme</keyword>
<dbReference type="Pfam" id="PF00172">
    <property type="entry name" value="Zn_clus"/>
    <property type="match status" value="1"/>
</dbReference>
<comment type="caution">
    <text evidence="24">The sequence shown here is derived from an EMBL/GenBank/DDBJ whole genome shotgun (WGS) entry which is preliminary data.</text>
</comment>
<evidence type="ECO:0000256" key="12">
    <source>
        <dbReference type="ARBA" id="ARBA00023002"/>
    </source>
</evidence>
<evidence type="ECO:0000256" key="10">
    <source>
        <dbReference type="ARBA" id="ARBA00022919"/>
    </source>
</evidence>
<dbReference type="GO" id="GO:0008270">
    <property type="term" value="F:zinc ion binding"/>
    <property type="evidence" value="ECO:0007669"/>
    <property type="project" value="InterPro"/>
</dbReference>
<dbReference type="SUPFAM" id="SSF55856">
    <property type="entry name" value="Cytochrome b5-like heme/steroid binding domain"/>
    <property type="match status" value="1"/>
</dbReference>
<keyword evidence="13" id="KW-0408">Iron</keyword>
<evidence type="ECO:0000256" key="11">
    <source>
        <dbReference type="ARBA" id="ARBA00022989"/>
    </source>
</evidence>
<dbReference type="GO" id="GO:0016020">
    <property type="term" value="C:membrane"/>
    <property type="evidence" value="ECO:0007669"/>
    <property type="project" value="UniProtKB-SubCell"/>
</dbReference>
<accession>A0A401L227</accession>
<evidence type="ECO:0000256" key="6">
    <source>
        <dbReference type="ARBA" id="ARBA00016939"/>
    </source>
</evidence>
<name>A0A401L227_ASPAW</name>
<evidence type="ECO:0000256" key="17">
    <source>
        <dbReference type="ARBA" id="ARBA00023136"/>
    </source>
</evidence>
<dbReference type="Proteomes" id="UP000286921">
    <property type="component" value="Unassembled WGS sequence"/>
</dbReference>
<keyword evidence="10" id="KW-0746">Sphingolipid metabolism</keyword>
<dbReference type="InterPro" id="IPR036864">
    <property type="entry name" value="Zn2-C6_fun-type_DNA-bd_sf"/>
</dbReference>
<dbReference type="PROSITE" id="PS00463">
    <property type="entry name" value="ZN2_CY6_FUNGAL_1"/>
    <property type="match status" value="1"/>
</dbReference>
<comment type="similarity">
    <text evidence="4">Belongs to the fatty acid desaturase type 1 family.</text>
</comment>